<protein>
    <submittedName>
        <fullName evidence="2">Copper chaperone</fullName>
    </submittedName>
</protein>
<dbReference type="AlphaFoldDB" id="A0A3B9L2F8"/>
<feature type="domain" description="HMA" evidence="1">
    <location>
        <begin position="1"/>
        <end position="63"/>
    </location>
</feature>
<comment type="caution">
    <text evidence="2">The sequence shown here is derived from an EMBL/GenBank/DDBJ whole genome shotgun (WGS) entry which is preliminary data.</text>
</comment>
<organism evidence="2 3">
    <name type="scientific">Hyphomonas atlantica</name>
    <dbReference type="NCBI Taxonomy" id="1280948"/>
    <lineage>
        <taxon>Bacteria</taxon>
        <taxon>Pseudomonadati</taxon>
        <taxon>Pseudomonadota</taxon>
        <taxon>Alphaproteobacteria</taxon>
        <taxon>Hyphomonadales</taxon>
        <taxon>Hyphomonadaceae</taxon>
        <taxon>Hyphomonas</taxon>
    </lineage>
</organism>
<dbReference type="Pfam" id="PF00403">
    <property type="entry name" value="HMA"/>
    <property type="match status" value="1"/>
</dbReference>
<dbReference type="SUPFAM" id="SSF55008">
    <property type="entry name" value="HMA, heavy metal-associated domain"/>
    <property type="match status" value="1"/>
</dbReference>
<name>A0A3B9L2F8_9PROT</name>
<evidence type="ECO:0000313" key="2">
    <source>
        <dbReference type="EMBL" id="HAE95088.1"/>
    </source>
</evidence>
<dbReference type="Gene3D" id="3.30.70.100">
    <property type="match status" value="1"/>
</dbReference>
<proteinExistence type="predicted"/>
<dbReference type="GO" id="GO:0046872">
    <property type="term" value="F:metal ion binding"/>
    <property type="evidence" value="ECO:0007669"/>
    <property type="project" value="InterPro"/>
</dbReference>
<dbReference type="Proteomes" id="UP000259173">
    <property type="component" value="Unassembled WGS sequence"/>
</dbReference>
<evidence type="ECO:0000313" key="3">
    <source>
        <dbReference type="Proteomes" id="UP000259173"/>
    </source>
</evidence>
<evidence type="ECO:0000259" key="1">
    <source>
        <dbReference type="PROSITE" id="PS50846"/>
    </source>
</evidence>
<dbReference type="InterPro" id="IPR036163">
    <property type="entry name" value="HMA_dom_sf"/>
</dbReference>
<reference evidence="2 3" key="1">
    <citation type="journal article" date="2018" name="Nat. Biotechnol.">
        <title>A standardized bacterial taxonomy based on genome phylogeny substantially revises the tree of life.</title>
        <authorList>
            <person name="Parks D.H."/>
            <person name="Chuvochina M."/>
            <person name="Waite D.W."/>
            <person name="Rinke C."/>
            <person name="Skarshewski A."/>
            <person name="Chaumeil P.A."/>
            <person name="Hugenholtz P."/>
        </authorList>
    </citation>
    <scope>NUCLEOTIDE SEQUENCE [LARGE SCALE GENOMIC DNA]</scope>
    <source>
        <strain evidence="2">UBA8557</strain>
    </source>
</reference>
<accession>A0A3B9L2F8</accession>
<sequence length="67" mass="7336">MYRFNVNGMTCGHCTSAVEKAIKSIDPQAEVSTDIEHAEVTVRSQVNEARISDAIREAGYDNQHLAG</sequence>
<dbReference type="CDD" id="cd00371">
    <property type="entry name" value="HMA"/>
    <property type="match status" value="1"/>
</dbReference>
<dbReference type="InterPro" id="IPR006121">
    <property type="entry name" value="HMA_dom"/>
</dbReference>
<gene>
    <name evidence="2" type="ORF">DCG65_11035</name>
</gene>
<dbReference type="PROSITE" id="PS50846">
    <property type="entry name" value="HMA_2"/>
    <property type="match status" value="1"/>
</dbReference>
<dbReference type="EMBL" id="DMBR01000337">
    <property type="protein sequence ID" value="HAE95088.1"/>
    <property type="molecule type" value="Genomic_DNA"/>
</dbReference>